<sequence>MTKDPEMEGIETPKYHENYQNLLTKDPEMEGIETPISASVIINDFVLTKDPEMEGIETCSQRSEARSGSVDQRPGNGGD</sequence>
<dbReference type="KEGG" id="dmm:dnm_053030"/>
<name>A0A975BQ04_9BACT</name>
<protein>
    <submittedName>
        <fullName evidence="2">Uncharacterized protein</fullName>
    </submittedName>
</protein>
<evidence type="ECO:0000256" key="1">
    <source>
        <dbReference type="SAM" id="MobiDB-lite"/>
    </source>
</evidence>
<accession>A0A975BQ04</accession>
<dbReference type="AlphaFoldDB" id="A0A975BQ04"/>
<proteinExistence type="predicted"/>
<gene>
    <name evidence="2" type="ORF">dnm_053030</name>
</gene>
<evidence type="ECO:0000313" key="3">
    <source>
        <dbReference type="Proteomes" id="UP000663722"/>
    </source>
</evidence>
<reference evidence="2" key="1">
    <citation type="journal article" date="2021" name="Microb. Physiol.">
        <title>Proteogenomic Insights into the Physiology of Marine, Sulfate-Reducing, Filamentous Desulfonema limicola and Desulfonema magnum.</title>
        <authorList>
            <person name="Schnaars V."/>
            <person name="Wohlbrand L."/>
            <person name="Scheve S."/>
            <person name="Hinrichs C."/>
            <person name="Reinhardt R."/>
            <person name="Rabus R."/>
        </authorList>
    </citation>
    <scope>NUCLEOTIDE SEQUENCE</scope>
    <source>
        <strain evidence="2">4be13</strain>
    </source>
</reference>
<organism evidence="2 3">
    <name type="scientific">Desulfonema magnum</name>
    <dbReference type="NCBI Taxonomy" id="45655"/>
    <lineage>
        <taxon>Bacteria</taxon>
        <taxon>Pseudomonadati</taxon>
        <taxon>Thermodesulfobacteriota</taxon>
        <taxon>Desulfobacteria</taxon>
        <taxon>Desulfobacterales</taxon>
        <taxon>Desulfococcaceae</taxon>
        <taxon>Desulfonema</taxon>
    </lineage>
</organism>
<keyword evidence="3" id="KW-1185">Reference proteome</keyword>
<dbReference type="EMBL" id="CP061800">
    <property type="protein sequence ID" value="QTA89253.1"/>
    <property type="molecule type" value="Genomic_DNA"/>
</dbReference>
<evidence type="ECO:0000313" key="2">
    <source>
        <dbReference type="EMBL" id="QTA89253.1"/>
    </source>
</evidence>
<dbReference type="Proteomes" id="UP000663722">
    <property type="component" value="Chromosome"/>
</dbReference>
<feature type="region of interest" description="Disordered" evidence="1">
    <location>
        <begin position="55"/>
        <end position="79"/>
    </location>
</feature>